<organism evidence="1 2">
    <name type="scientific">Vitis vinifera</name>
    <name type="common">Grape</name>
    <dbReference type="NCBI Taxonomy" id="29760"/>
    <lineage>
        <taxon>Eukaryota</taxon>
        <taxon>Viridiplantae</taxon>
        <taxon>Streptophyta</taxon>
        <taxon>Embryophyta</taxon>
        <taxon>Tracheophyta</taxon>
        <taxon>Spermatophyta</taxon>
        <taxon>Magnoliopsida</taxon>
        <taxon>eudicotyledons</taxon>
        <taxon>Gunneridae</taxon>
        <taxon>Pentapetalae</taxon>
        <taxon>rosids</taxon>
        <taxon>Vitales</taxon>
        <taxon>Vitaceae</taxon>
        <taxon>Viteae</taxon>
        <taxon>Vitis</taxon>
    </lineage>
</organism>
<evidence type="ECO:0000313" key="1">
    <source>
        <dbReference type="EMBL" id="WJZ91744.1"/>
    </source>
</evidence>
<accession>A0ABY9C9D1</accession>
<reference evidence="1 2" key="1">
    <citation type="journal article" date="2023" name="Hortic Res">
        <title>The complete reference genome for grapevine (Vitis vinifera L.) genetics and breeding.</title>
        <authorList>
            <person name="Shi X."/>
            <person name="Cao S."/>
            <person name="Wang X."/>
            <person name="Huang S."/>
            <person name="Wang Y."/>
            <person name="Liu Z."/>
            <person name="Liu W."/>
            <person name="Leng X."/>
            <person name="Peng Y."/>
            <person name="Wang N."/>
            <person name="Wang Y."/>
            <person name="Ma Z."/>
            <person name="Xu X."/>
            <person name="Zhang F."/>
            <person name="Xue H."/>
            <person name="Zhong H."/>
            <person name="Wang Y."/>
            <person name="Zhang K."/>
            <person name="Velt A."/>
            <person name="Avia K."/>
            <person name="Holtgrawe D."/>
            <person name="Grimplet J."/>
            <person name="Matus J.T."/>
            <person name="Ware D."/>
            <person name="Wu X."/>
            <person name="Wang H."/>
            <person name="Liu C."/>
            <person name="Fang Y."/>
            <person name="Rustenholz C."/>
            <person name="Cheng Z."/>
            <person name="Xiao H."/>
            <person name="Zhou Y."/>
        </authorList>
    </citation>
    <scope>NUCLEOTIDE SEQUENCE [LARGE SCALE GENOMIC DNA]</scope>
    <source>
        <strain evidence="2">cv. Pinot noir / PN40024</strain>
        <tissue evidence="1">Leaf</tissue>
    </source>
</reference>
<gene>
    <name evidence="1" type="ORF">VitviT2T_010790</name>
</gene>
<dbReference type="Proteomes" id="UP001227230">
    <property type="component" value="Chromosome 7"/>
</dbReference>
<sequence length="105" mass="12288">MERDLTAHRCSSHFSGCIPSSPCFHGPEDYSRLRICSRGRNRSQRLRNIIKRIMREGKSIYGSKPLTFQYDAVSYSQNFDDGCHKEEYGHCSQVLRDFRWAVPKQ</sequence>
<dbReference type="EMBL" id="CP126654">
    <property type="protein sequence ID" value="WJZ91744.1"/>
    <property type="molecule type" value="Genomic_DNA"/>
</dbReference>
<name>A0ABY9C9D1_VITVI</name>
<keyword evidence="2" id="KW-1185">Reference proteome</keyword>
<proteinExistence type="predicted"/>
<protein>
    <submittedName>
        <fullName evidence="1">Uncharacterized protein</fullName>
    </submittedName>
</protein>
<evidence type="ECO:0000313" key="2">
    <source>
        <dbReference type="Proteomes" id="UP001227230"/>
    </source>
</evidence>